<organism evidence="1 2">
    <name type="scientific">Saccharothrix ecbatanensis</name>
    <dbReference type="NCBI Taxonomy" id="1105145"/>
    <lineage>
        <taxon>Bacteria</taxon>
        <taxon>Bacillati</taxon>
        <taxon>Actinomycetota</taxon>
        <taxon>Actinomycetes</taxon>
        <taxon>Pseudonocardiales</taxon>
        <taxon>Pseudonocardiaceae</taxon>
        <taxon>Saccharothrix</taxon>
    </lineage>
</organism>
<dbReference type="InterPro" id="IPR050155">
    <property type="entry name" value="HAD-like_hydrolase_sf"/>
</dbReference>
<sequence>MRADFVQTDDLGLLRHILSSTDALLLDFDGPICSVFAGIPARHVADQLRKVLSKESRDSLPPDIETTEDPFDILRYAATVGDTEAQGVEVALRAYEVEAVASASPTVGGLDVIAACHDRGRMVAVVSNNSAECVRTYLRIKEVEALVDAICARTTHDTSMLKPASTLLTAALTTLNVPPEAATLVGDSETDIQAALHTQVHSVGYANKPGKEQKLRDAGAHVIIDRMTQISDVL</sequence>
<dbReference type="PANTHER" id="PTHR43434">
    <property type="entry name" value="PHOSPHOGLYCOLATE PHOSPHATASE"/>
    <property type="match status" value="1"/>
</dbReference>
<dbReference type="SFLD" id="SFLDG01129">
    <property type="entry name" value="C1.5:_HAD__Beta-PGM__Phosphata"/>
    <property type="match status" value="1"/>
</dbReference>
<proteinExistence type="predicted"/>
<dbReference type="EMBL" id="JACHMO010000001">
    <property type="protein sequence ID" value="MBB5806650.1"/>
    <property type="molecule type" value="Genomic_DNA"/>
</dbReference>
<dbReference type="GO" id="GO:0005829">
    <property type="term" value="C:cytosol"/>
    <property type="evidence" value="ECO:0007669"/>
    <property type="project" value="TreeGrafter"/>
</dbReference>
<dbReference type="SFLD" id="SFLDS00003">
    <property type="entry name" value="Haloacid_Dehalogenase"/>
    <property type="match status" value="1"/>
</dbReference>
<keyword evidence="2" id="KW-1185">Reference proteome</keyword>
<protein>
    <submittedName>
        <fullName evidence="1">Beta-phosphoglucomutase-like phosphatase (HAD superfamily)</fullName>
    </submittedName>
</protein>
<dbReference type="SUPFAM" id="SSF56784">
    <property type="entry name" value="HAD-like"/>
    <property type="match status" value="1"/>
</dbReference>
<dbReference type="Gene3D" id="3.40.50.1000">
    <property type="entry name" value="HAD superfamily/HAD-like"/>
    <property type="match status" value="1"/>
</dbReference>
<name>A0A7W9M422_9PSEU</name>
<dbReference type="GO" id="GO:0006281">
    <property type="term" value="P:DNA repair"/>
    <property type="evidence" value="ECO:0007669"/>
    <property type="project" value="TreeGrafter"/>
</dbReference>
<reference evidence="1 2" key="1">
    <citation type="submission" date="2020-08" db="EMBL/GenBank/DDBJ databases">
        <title>Sequencing the genomes of 1000 actinobacteria strains.</title>
        <authorList>
            <person name="Klenk H.-P."/>
        </authorList>
    </citation>
    <scope>NUCLEOTIDE SEQUENCE [LARGE SCALE GENOMIC DNA]</scope>
    <source>
        <strain evidence="1 2">DSM 45486</strain>
    </source>
</reference>
<dbReference type="InterPro" id="IPR036412">
    <property type="entry name" value="HAD-like_sf"/>
</dbReference>
<dbReference type="Proteomes" id="UP000552097">
    <property type="component" value="Unassembled WGS sequence"/>
</dbReference>
<dbReference type="InterPro" id="IPR023214">
    <property type="entry name" value="HAD_sf"/>
</dbReference>
<dbReference type="RefSeq" id="WP_184926399.1">
    <property type="nucleotide sequence ID" value="NZ_JACHMO010000001.1"/>
</dbReference>
<dbReference type="PANTHER" id="PTHR43434:SF1">
    <property type="entry name" value="PHOSPHOGLYCOLATE PHOSPHATASE"/>
    <property type="match status" value="1"/>
</dbReference>
<gene>
    <name evidence="1" type="ORF">F4560_006418</name>
</gene>
<accession>A0A7W9M422</accession>
<evidence type="ECO:0000313" key="1">
    <source>
        <dbReference type="EMBL" id="MBB5806650.1"/>
    </source>
</evidence>
<dbReference type="InterPro" id="IPR041492">
    <property type="entry name" value="HAD_2"/>
</dbReference>
<dbReference type="AlphaFoldDB" id="A0A7W9M422"/>
<evidence type="ECO:0000313" key="2">
    <source>
        <dbReference type="Proteomes" id="UP000552097"/>
    </source>
</evidence>
<dbReference type="GO" id="GO:0008967">
    <property type="term" value="F:phosphoglycolate phosphatase activity"/>
    <property type="evidence" value="ECO:0007669"/>
    <property type="project" value="TreeGrafter"/>
</dbReference>
<dbReference type="CDD" id="cd01427">
    <property type="entry name" value="HAD_like"/>
    <property type="match status" value="1"/>
</dbReference>
<dbReference type="Pfam" id="PF13419">
    <property type="entry name" value="HAD_2"/>
    <property type="match status" value="1"/>
</dbReference>
<comment type="caution">
    <text evidence="1">The sequence shown here is derived from an EMBL/GenBank/DDBJ whole genome shotgun (WGS) entry which is preliminary data.</text>
</comment>